<comment type="similarity">
    <text evidence="5">Belongs to the RimM family.</text>
</comment>
<evidence type="ECO:0000313" key="9">
    <source>
        <dbReference type="Proteomes" id="UP000601768"/>
    </source>
</evidence>
<dbReference type="SUPFAM" id="SSF50447">
    <property type="entry name" value="Translation proteins"/>
    <property type="match status" value="1"/>
</dbReference>
<gene>
    <name evidence="5 8" type="primary">rimM</name>
    <name evidence="8" type="ORF">H8B19_15155</name>
</gene>
<keyword evidence="9" id="KW-1185">Reference proteome</keyword>
<dbReference type="AlphaFoldDB" id="A0A8J6IXC0"/>
<comment type="caution">
    <text evidence="8">The sequence shown here is derived from an EMBL/GenBank/DDBJ whole genome shotgun (WGS) entry which is preliminary data.</text>
</comment>
<evidence type="ECO:0000256" key="3">
    <source>
        <dbReference type="ARBA" id="ARBA00022552"/>
    </source>
</evidence>
<feature type="domain" description="PRC-barrel" evidence="7">
    <location>
        <begin position="97"/>
        <end position="171"/>
    </location>
</feature>
<dbReference type="InterPro" id="IPR027275">
    <property type="entry name" value="PRC-brl_dom"/>
</dbReference>
<dbReference type="EMBL" id="JACNEP010000014">
    <property type="protein sequence ID" value="MBC3767217.1"/>
    <property type="molecule type" value="Genomic_DNA"/>
</dbReference>
<name>A0A8J6IXC0_9ALTE</name>
<dbReference type="GO" id="GO:0006364">
    <property type="term" value="P:rRNA processing"/>
    <property type="evidence" value="ECO:0007669"/>
    <property type="project" value="UniProtKB-UniRule"/>
</dbReference>
<dbReference type="InterPro" id="IPR036976">
    <property type="entry name" value="RimM_N_sf"/>
</dbReference>
<dbReference type="Proteomes" id="UP000601768">
    <property type="component" value="Unassembled WGS sequence"/>
</dbReference>
<dbReference type="Gene3D" id="2.40.30.60">
    <property type="entry name" value="RimM"/>
    <property type="match status" value="1"/>
</dbReference>
<sequence>MSKASDTLVVGQFGAPYGVKGWVKINAYTDELTGIFDYSPWFIQQGKEVKEVQVEQWRMHNKGLVAKIVGVDDRDGADALKNQSIAISSEQLPALADDEFYWRDLIGLKVVNLSGYNFGTVKDMFETGSNDVMLVQANHNDAFGQKERMIPYLEQQVVNKVDLEAQTITVDWDPSF</sequence>
<dbReference type="InterPro" id="IPR002676">
    <property type="entry name" value="RimM_N"/>
</dbReference>
<accession>A0A8J6IXC0</accession>
<dbReference type="InterPro" id="IPR011961">
    <property type="entry name" value="RimM"/>
</dbReference>
<protein>
    <recommendedName>
        <fullName evidence="5">Ribosome maturation factor RimM</fullName>
    </recommendedName>
</protein>
<feature type="domain" description="RimM N-terminal" evidence="6">
    <location>
        <begin position="9"/>
        <end position="90"/>
    </location>
</feature>
<evidence type="ECO:0000256" key="4">
    <source>
        <dbReference type="ARBA" id="ARBA00023186"/>
    </source>
</evidence>
<comment type="domain">
    <text evidence="5">The PRC barrel domain binds ribosomal protein uS19.</text>
</comment>
<dbReference type="SUPFAM" id="SSF50346">
    <property type="entry name" value="PRC-barrel domain"/>
    <property type="match status" value="1"/>
</dbReference>
<comment type="subunit">
    <text evidence="5">Binds ribosomal protein uS19.</text>
</comment>
<evidence type="ECO:0000256" key="5">
    <source>
        <dbReference type="HAMAP-Rule" id="MF_00014"/>
    </source>
</evidence>
<dbReference type="Pfam" id="PF05239">
    <property type="entry name" value="PRC"/>
    <property type="match status" value="1"/>
</dbReference>
<dbReference type="PANTHER" id="PTHR33692">
    <property type="entry name" value="RIBOSOME MATURATION FACTOR RIMM"/>
    <property type="match status" value="1"/>
</dbReference>
<evidence type="ECO:0000313" key="8">
    <source>
        <dbReference type="EMBL" id="MBC3767217.1"/>
    </source>
</evidence>
<dbReference type="HAMAP" id="MF_00014">
    <property type="entry name" value="Ribosome_mat_RimM"/>
    <property type="match status" value="1"/>
</dbReference>
<dbReference type="GO" id="GO:0005737">
    <property type="term" value="C:cytoplasm"/>
    <property type="evidence" value="ECO:0007669"/>
    <property type="project" value="UniProtKB-SubCell"/>
</dbReference>
<evidence type="ECO:0000256" key="2">
    <source>
        <dbReference type="ARBA" id="ARBA00022517"/>
    </source>
</evidence>
<dbReference type="GO" id="GO:0043022">
    <property type="term" value="F:ribosome binding"/>
    <property type="evidence" value="ECO:0007669"/>
    <property type="project" value="InterPro"/>
</dbReference>
<dbReference type="InterPro" id="IPR011033">
    <property type="entry name" value="PRC_barrel-like_sf"/>
</dbReference>
<comment type="function">
    <text evidence="5">An accessory protein needed during the final step in the assembly of 30S ribosomal subunit, possibly for assembly of the head region. Essential for efficient processing of 16S rRNA. May be needed both before and after RbfA during the maturation of 16S rRNA. It has affinity for free ribosomal 30S subunits but not for 70S ribosomes.</text>
</comment>
<keyword evidence="4 5" id="KW-0143">Chaperone</keyword>
<reference evidence="8" key="2">
    <citation type="submission" date="2020-08" db="EMBL/GenBank/DDBJ databases">
        <authorList>
            <person name="Lai Q."/>
        </authorList>
    </citation>
    <scope>NUCLEOTIDE SEQUENCE</scope>
    <source>
        <strain evidence="8">S27-2</strain>
    </source>
</reference>
<proteinExistence type="inferred from homology"/>
<evidence type="ECO:0000259" key="6">
    <source>
        <dbReference type="Pfam" id="PF01782"/>
    </source>
</evidence>
<comment type="subcellular location">
    <subcellularLocation>
        <location evidence="5">Cytoplasm</location>
    </subcellularLocation>
</comment>
<evidence type="ECO:0000259" key="7">
    <source>
        <dbReference type="Pfam" id="PF05239"/>
    </source>
</evidence>
<reference evidence="8" key="1">
    <citation type="journal article" date="2018" name="Int. J. Syst. Evol. Microbiol.">
        <title>Neptunicella marina gen. nov., sp. nov., isolated from surface seawater.</title>
        <authorList>
            <person name="Liu X."/>
            <person name="Lai Q."/>
            <person name="Du Y."/>
            <person name="Zhang X."/>
            <person name="Liu Z."/>
            <person name="Sun F."/>
            <person name="Shao Z."/>
        </authorList>
    </citation>
    <scope>NUCLEOTIDE SEQUENCE</scope>
    <source>
        <strain evidence="8">S27-2</strain>
    </source>
</reference>
<organism evidence="8 9">
    <name type="scientific">Neptunicella marina</name>
    <dbReference type="NCBI Taxonomy" id="2125989"/>
    <lineage>
        <taxon>Bacteria</taxon>
        <taxon>Pseudomonadati</taxon>
        <taxon>Pseudomonadota</taxon>
        <taxon>Gammaproteobacteria</taxon>
        <taxon>Alteromonadales</taxon>
        <taxon>Alteromonadaceae</taxon>
        <taxon>Neptunicella</taxon>
    </lineage>
</organism>
<keyword evidence="1 5" id="KW-0963">Cytoplasm</keyword>
<dbReference type="NCBIfam" id="TIGR02273">
    <property type="entry name" value="16S_RimM"/>
    <property type="match status" value="1"/>
</dbReference>
<dbReference type="GO" id="GO:0005840">
    <property type="term" value="C:ribosome"/>
    <property type="evidence" value="ECO:0007669"/>
    <property type="project" value="InterPro"/>
</dbReference>
<dbReference type="RefSeq" id="WP_186507731.1">
    <property type="nucleotide sequence ID" value="NZ_JACNEP010000014.1"/>
</dbReference>
<dbReference type="PANTHER" id="PTHR33692:SF1">
    <property type="entry name" value="RIBOSOME MATURATION FACTOR RIMM"/>
    <property type="match status" value="1"/>
</dbReference>
<keyword evidence="3 5" id="KW-0698">rRNA processing</keyword>
<keyword evidence="2 5" id="KW-0690">Ribosome biogenesis</keyword>
<dbReference type="InterPro" id="IPR009000">
    <property type="entry name" value="Transl_B-barrel_sf"/>
</dbReference>
<dbReference type="Gene3D" id="2.30.30.240">
    <property type="entry name" value="PRC-barrel domain"/>
    <property type="match status" value="1"/>
</dbReference>
<dbReference type="Pfam" id="PF01782">
    <property type="entry name" value="RimM"/>
    <property type="match status" value="1"/>
</dbReference>
<evidence type="ECO:0000256" key="1">
    <source>
        <dbReference type="ARBA" id="ARBA00022490"/>
    </source>
</evidence>
<dbReference type="GO" id="GO:0042274">
    <property type="term" value="P:ribosomal small subunit biogenesis"/>
    <property type="evidence" value="ECO:0007669"/>
    <property type="project" value="UniProtKB-UniRule"/>
</dbReference>